<dbReference type="Proteomes" id="UP001152484">
    <property type="component" value="Unassembled WGS sequence"/>
</dbReference>
<feature type="compositionally biased region" description="Low complexity" evidence="1">
    <location>
        <begin position="600"/>
        <end position="653"/>
    </location>
</feature>
<feature type="compositionally biased region" description="Polar residues" evidence="1">
    <location>
        <begin position="406"/>
        <end position="423"/>
    </location>
</feature>
<dbReference type="EMBL" id="CAMAPE010000031">
    <property type="protein sequence ID" value="CAH9094548.1"/>
    <property type="molecule type" value="Genomic_DNA"/>
</dbReference>
<name>A0A9P0ZCZ7_CUSEU</name>
<proteinExistence type="predicted"/>
<keyword evidence="3" id="KW-1185">Reference proteome</keyword>
<evidence type="ECO:0000313" key="3">
    <source>
        <dbReference type="Proteomes" id="UP001152484"/>
    </source>
</evidence>
<gene>
    <name evidence="2" type="ORF">CEURO_LOCUS12799</name>
</gene>
<evidence type="ECO:0000313" key="2">
    <source>
        <dbReference type="EMBL" id="CAH9094548.1"/>
    </source>
</evidence>
<accession>A0A9P0ZCZ7</accession>
<feature type="compositionally biased region" description="Polar residues" evidence="1">
    <location>
        <begin position="720"/>
        <end position="747"/>
    </location>
</feature>
<comment type="caution">
    <text evidence="2">The sequence shown here is derived from an EMBL/GenBank/DDBJ whole genome shotgun (WGS) entry which is preliminary data.</text>
</comment>
<feature type="region of interest" description="Disordered" evidence="1">
    <location>
        <begin position="275"/>
        <end position="308"/>
    </location>
</feature>
<sequence>MAFININDLTKEEINTLVSNIYTGMNCDLSALPELASNHDTMMKIIKGMEDSQLNKVVGYHFESYSTRDVAEFYLNATYEGETIRSNVNGEDITLTSADLNALFGVVEDPQEEETEGFLTLDSVNVTVDNFVQLYCRPEVGRVPKLYMKKNLLLSDYEKLVNILHRCVWSKSTSTDDMNALNAKAVFAVHHGMNINWGQVIIKSLVEFIKKKDKETGLFRTPMGYGLLISEILLTARIGLRNSVEVDYTKLLFLNTSSDRKVALKAEQKRLRTLEFNRERQQQKVVQPKKVSKKQQKPPTPSDSEEEIPLVKKVVKKVPKKKTTPVKVHKLVAKKSVLKRKAPSPISSASTSSASPIAKKTKILTPAAQEKLEDSVTSAPANRNAWHGKRIIFESSDSEEEAVVKNATSQGELHSSPPASENDQPMVVPSPEHQEGSSTSSPDRKFIRILAWRKWRVGPLTELLKNLSYFISEEEEVPRWADTEDVESCLNKDFLLSVLQKKKEKLQGKAPLVRNSPEDHVKALQEHEMDAFDAWLVEKKRKESLIKFRHSAHGEGEPSTVNDLPLVMEKLIKEWRDSLFTETVLEVIPTIIPSPPPSPKITSPQPQQKSPSLQQKTISAQNTPSHQKTSTPKSSSPSHCKPFSPPKNKSPSPQGQIIPYRHQQIISSTTSPQQKTSSPKTKNPSPCKSQPSIRSRSPSPPPSLPPQQHAPSQQHQNPSIKTSRTASPQPTPQDAATPISPQHSVASTPIRKPIFRVPSSSSDNDGFLTSSIAADETSKRRKTPPQHEEQPRRPPMPKSRGLGMPQKTESKEDKPQISFNQFVTAAEDFGGKMLDGMDQLAEINTKHHEHLTFVHNHLEELNFHFLVLLLKLVDY</sequence>
<protein>
    <submittedName>
        <fullName evidence="2">Uncharacterized protein</fullName>
    </submittedName>
</protein>
<feature type="compositionally biased region" description="Low complexity" evidence="1">
    <location>
        <begin position="343"/>
        <end position="358"/>
    </location>
</feature>
<feature type="region of interest" description="Disordered" evidence="1">
    <location>
        <begin position="397"/>
        <end position="441"/>
    </location>
</feature>
<dbReference type="OrthoDB" id="1839319at2759"/>
<dbReference type="AlphaFoldDB" id="A0A9P0ZCZ7"/>
<feature type="region of interest" description="Disordered" evidence="1">
    <location>
        <begin position="338"/>
        <end position="360"/>
    </location>
</feature>
<evidence type="ECO:0000256" key="1">
    <source>
        <dbReference type="SAM" id="MobiDB-lite"/>
    </source>
</evidence>
<reference evidence="2" key="1">
    <citation type="submission" date="2022-07" db="EMBL/GenBank/DDBJ databases">
        <authorList>
            <person name="Macas J."/>
            <person name="Novak P."/>
            <person name="Neumann P."/>
        </authorList>
    </citation>
    <scope>NUCLEOTIDE SEQUENCE</scope>
</reference>
<organism evidence="2 3">
    <name type="scientific">Cuscuta europaea</name>
    <name type="common">European dodder</name>
    <dbReference type="NCBI Taxonomy" id="41803"/>
    <lineage>
        <taxon>Eukaryota</taxon>
        <taxon>Viridiplantae</taxon>
        <taxon>Streptophyta</taxon>
        <taxon>Embryophyta</taxon>
        <taxon>Tracheophyta</taxon>
        <taxon>Spermatophyta</taxon>
        <taxon>Magnoliopsida</taxon>
        <taxon>eudicotyledons</taxon>
        <taxon>Gunneridae</taxon>
        <taxon>Pentapetalae</taxon>
        <taxon>asterids</taxon>
        <taxon>lamiids</taxon>
        <taxon>Solanales</taxon>
        <taxon>Convolvulaceae</taxon>
        <taxon>Cuscuteae</taxon>
        <taxon>Cuscuta</taxon>
        <taxon>Cuscuta subgen. Cuscuta</taxon>
    </lineage>
</organism>
<feature type="compositionally biased region" description="Polar residues" evidence="1">
    <location>
        <begin position="758"/>
        <end position="772"/>
    </location>
</feature>
<feature type="compositionally biased region" description="Low complexity" evidence="1">
    <location>
        <begin position="706"/>
        <end position="719"/>
    </location>
</feature>
<feature type="compositionally biased region" description="Low complexity" evidence="1">
    <location>
        <begin position="663"/>
        <end position="682"/>
    </location>
</feature>
<feature type="region of interest" description="Disordered" evidence="1">
    <location>
        <begin position="590"/>
        <end position="815"/>
    </location>
</feature>